<dbReference type="InterPro" id="IPR050815">
    <property type="entry name" value="TF_fung"/>
</dbReference>
<accession>A0A0L0H4S3</accession>
<evidence type="ECO:0000313" key="9">
    <source>
        <dbReference type="EMBL" id="KNC96202.1"/>
    </source>
</evidence>
<dbReference type="EMBL" id="KQ257470">
    <property type="protein sequence ID" value="KNC96202.1"/>
    <property type="molecule type" value="Genomic_DNA"/>
</dbReference>
<dbReference type="VEuPathDB" id="FungiDB:SPPG_08356"/>
<keyword evidence="7" id="KW-0812">Transmembrane</keyword>
<dbReference type="OrthoDB" id="2117686at2759"/>
<keyword evidence="3" id="KW-0805">Transcription regulation</keyword>
<feature type="compositionally biased region" description="Polar residues" evidence="6">
    <location>
        <begin position="476"/>
        <end position="488"/>
    </location>
</feature>
<dbReference type="GO" id="GO:0003677">
    <property type="term" value="F:DNA binding"/>
    <property type="evidence" value="ECO:0007669"/>
    <property type="project" value="InterPro"/>
</dbReference>
<dbReference type="SUPFAM" id="SSF57701">
    <property type="entry name" value="Zn2/Cys6 DNA-binding domain"/>
    <property type="match status" value="1"/>
</dbReference>
<feature type="region of interest" description="Disordered" evidence="6">
    <location>
        <begin position="135"/>
        <end position="200"/>
    </location>
</feature>
<proteinExistence type="predicted"/>
<dbReference type="GO" id="GO:0008270">
    <property type="term" value="F:zinc ion binding"/>
    <property type="evidence" value="ECO:0007669"/>
    <property type="project" value="InterPro"/>
</dbReference>
<sequence>MTSRESSPSDSSQTASPSKPSGLGSPSTPSGSYPSDAVTYSSVPRGISRQFETARRVRSQGQTRTVWACDRCYRLKSKCDSGRPACATCIRGRFTCSYTARERGLGAARRGRRSTTVDAYVRMLEERLREVEQLIATGRRPSVGSSDSDRSTPVGSHNYRSPSDGRTTPTPAHNDPSRVSPGTRHHPSQSPSARPPPPSAAVFAQDVLEDMLRIYFDYVAVRWFHPPAHRRTFMAKPLSEHSPFLIYSIAAQSAPYSEHPAVKEYIRERQLPLYRAGEPYYYRARGLIAELLENPTFETVWGLSLIGIAATRMGEPSASAFYAMSIRMAVVLNMYIDPDVEEVHGPLPWLVKEARRRMWFTLCALDVTDCSPEDRARIIAERDQPILDRTPFIHDYTRRVRVPAPDHMWESVHTEEGLPAIGAFDPVQDLHCGDASGRLTRLYARIQILGIGVSEIVQNVSSNPRTPGRRELMDTTPGTSQSHAQTAQPLLSPEHQELIDQIEQELHTWLTYLPPWARSIDHHTTFVPSTISRHPPPWQLLSLHIMYHACYVALHLPTLLKARRNGVRSTHPSLAHVNATTRHHTRRISQLIHKVKNLDPSAKYITLIICYFTFYSAVALALALSDEYNREDTAELRAELDIHIWWMSVFGERWYMGGYLVRVIEGLAGDQAIQRERER</sequence>
<evidence type="ECO:0000313" key="10">
    <source>
        <dbReference type="Proteomes" id="UP000053201"/>
    </source>
</evidence>
<evidence type="ECO:0000256" key="2">
    <source>
        <dbReference type="ARBA" id="ARBA00022723"/>
    </source>
</evidence>
<evidence type="ECO:0000256" key="4">
    <source>
        <dbReference type="ARBA" id="ARBA00023163"/>
    </source>
</evidence>
<organism evidence="9 10">
    <name type="scientific">Spizellomyces punctatus (strain DAOM BR117)</name>
    <dbReference type="NCBI Taxonomy" id="645134"/>
    <lineage>
        <taxon>Eukaryota</taxon>
        <taxon>Fungi</taxon>
        <taxon>Fungi incertae sedis</taxon>
        <taxon>Chytridiomycota</taxon>
        <taxon>Chytridiomycota incertae sedis</taxon>
        <taxon>Chytridiomycetes</taxon>
        <taxon>Spizellomycetales</taxon>
        <taxon>Spizellomycetaceae</taxon>
        <taxon>Spizellomyces</taxon>
    </lineage>
</organism>
<dbReference type="CDD" id="cd12148">
    <property type="entry name" value="fungal_TF_MHR"/>
    <property type="match status" value="1"/>
</dbReference>
<evidence type="ECO:0000259" key="8">
    <source>
        <dbReference type="PROSITE" id="PS50048"/>
    </source>
</evidence>
<keyword evidence="4" id="KW-0804">Transcription</keyword>
<feature type="compositionally biased region" description="Polar residues" evidence="6">
    <location>
        <begin position="143"/>
        <end position="171"/>
    </location>
</feature>
<keyword evidence="2" id="KW-0479">Metal-binding</keyword>
<dbReference type="Pfam" id="PF04082">
    <property type="entry name" value="Fungal_trans"/>
    <property type="match status" value="1"/>
</dbReference>
<dbReference type="GO" id="GO:0005634">
    <property type="term" value="C:nucleus"/>
    <property type="evidence" value="ECO:0007669"/>
    <property type="project" value="UniProtKB-SubCell"/>
</dbReference>
<dbReference type="SMART" id="SM00066">
    <property type="entry name" value="GAL4"/>
    <property type="match status" value="1"/>
</dbReference>
<dbReference type="GO" id="GO:0000981">
    <property type="term" value="F:DNA-binding transcription factor activity, RNA polymerase II-specific"/>
    <property type="evidence" value="ECO:0007669"/>
    <property type="project" value="InterPro"/>
</dbReference>
<dbReference type="InterPro" id="IPR007219">
    <property type="entry name" value="XnlR_reg_dom"/>
</dbReference>
<keyword evidence="7" id="KW-1133">Transmembrane helix</keyword>
<dbReference type="PANTHER" id="PTHR47338">
    <property type="entry name" value="ZN(II)2CYS6 TRANSCRIPTION FACTOR (EUROFUNG)-RELATED"/>
    <property type="match status" value="1"/>
</dbReference>
<dbReference type="CDD" id="cd00067">
    <property type="entry name" value="GAL4"/>
    <property type="match status" value="1"/>
</dbReference>
<keyword evidence="10" id="KW-1185">Reference proteome</keyword>
<evidence type="ECO:0000256" key="3">
    <source>
        <dbReference type="ARBA" id="ARBA00023015"/>
    </source>
</evidence>
<evidence type="ECO:0000256" key="5">
    <source>
        <dbReference type="ARBA" id="ARBA00023242"/>
    </source>
</evidence>
<dbReference type="Pfam" id="PF00172">
    <property type="entry name" value="Zn_clus"/>
    <property type="match status" value="1"/>
</dbReference>
<name>A0A0L0H4S3_SPIPD</name>
<dbReference type="InterPro" id="IPR036864">
    <property type="entry name" value="Zn2-C6_fun-type_DNA-bd_sf"/>
</dbReference>
<feature type="compositionally biased region" description="Low complexity" evidence="6">
    <location>
        <begin position="1"/>
        <end position="35"/>
    </location>
</feature>
<comment type="subcellular location">
    <subcellularLocation>
        <location evidence="1">Nucleus</location>
    </subcellularLocation>
</comment>
<dbReference type="InterPro" id="IPR001138">
    <property type="entry name" value="Zn2Cys6_DnaBD"/>
</dbReference>
<dbReference type="PROSITE" id="PS50048">
    <property type="entry name" value="ZN2_CY6_FUNGAL_2"/>
    <property type="match status" value="1"/>
</dbReference>
<dbReference type="Gene3D" id="4.10.240.10">
    <property type="entry name" value="Zn(2)-C6 fungal-type DNA-binding domain"/>
    <property type="match status" value="1"/>
</dbReference>
<dbReference type="GO" id="GO:0006351">
    <property type="term" value="P:DNA-templated transcription"/>
    <property type="evidence" value="ECO:0007669"/>
    <property type="project" value="InterPro"/>
</dbReference>
<evidence type="ECO:0000256" key="1">
    <source>
        <dbReference type="ARBA" id="ARBA00004123"/>
    </source>
</evidence>
<dbReference type="RefSeq" id="XP_016604242.1">
    <property type="nucleotide sequence ID" value="XM_016756514.1"/>
</dbReference>
<protein>
    <recommendedName>
        <fullName evidence="8">Zn(2)-C6 fungal-type domain-containing protein</fullName>
    </recommendedName>
</protein>
<feature type="region of interest" description="Disordered" evidence="6">
    <location>
        <begin position="460"/>
        <end position="488"/>
    </location>
</feature>
<feature type="domain" description="Zn(2)-C6 fungal-type" evidence="8">
    <location>
        <begin position="68"/>
        <end position="98"/>
    </location>
</feature>
<feature type="transmembrane region" description="Helical" evidence="7">
    <location>
        <begin position="604"/>
        <end position="624"/>
    </location>
</feature>
<dbReference type="AlphaFoldDB" id="A0A0L0H4S3"/>
<dbReference type="OMA" id="IRERRCS"/>
<evidence type="ECO:0000256" key="6">
    <source>
        <dbReference type="SAM" id="MobiDB-lite"/>
    </source>
</evidence>
<feature type="region of interest" description="Disordered" evidence="6">
    <location>
        <begin position="1"/>
        <end position="40"/>
    </location>
</feature>
<reference evidence="9 10" key="1">
    <citation type="submission" date="2009-08" db="EMBL/GenBank/DDBJ databases">
        <title>The Genome Sequence of Spizellomyces punctatus strain DAOM BR117.</title>
        <authorList>
            <consortium name="The Broad Institute Genome Sequencing Platform"/>
            <person name="Russ C."/>
            <person name="Cuomo C."/>
            <person name="Shea T."/>
            <person name="Young S.K."/>
            <person name="Zeng Q."/>
            <person name="Koehrsen M."/>
            <person name="Haas B."/>
            <person name="Borodovsky M."/>
            <person name="Guigo R."/>
            <person name="Alvarado L."/>
            <person name="Berlin A."/>
            <person name="Bochicchio J."/>
            <person name="Borenstein D."/>
            <person name="Chapman S."/>
            <person name="Chen Z."/>
            <person name="Engels R."/>
            <person name="Freedman E."/>
            <person name="Gellesch M."/>
            <person name="Goldberg J."/>
            <person name="Griggs A."/>
            <person name="Gujja S."/>
            <person name="Heiman D."/>
            <person name="Hepburn T."/>
            <person name="Howarth C."/>
            <person name="Jen D."/>
            <person name="Larson L."/>
            <person name="Lewis B."/>
            <person name="Mehta T."/>
            <person name="Park D."/>
            <person name="Pearson M."/>
            <person name="Roberts A."/>
            <person name="Saif S."/>
            <person name="Shenoy N."/>
            <person name="Sisk P."/>
            <person name="Stolte C."/>
            <person name="Sykes S."/>
            <person name="Thomson T."/>
            <person name="Walk T."/>
            <person name="White J."/>
            <person name="Yandava C."/>
            <person name="Burger G."/>
            <person name="Gray M.W."/>
            <person name="Holland P.W.H."/>
            <person name="King N."/>
            <person name="Lang F.B.F."/>
            <person name="Roger A.J."/>
            <person name="Ruiz-Trillo I."/>
            <person name="Lander E."/>
            <person name="Nusbaum C."/>
        </authorList>
    </citation>
    <scope>NUCLEOTIDE SEQUENCE [LARGE SCALE GENOMIC DNA]</scope>
    <source>
        <strain evidence="9 10">DAOM BR117</strain>
    </source>
</reference>
<dbReference type="STRING" id="645134.A0A0L0H4S3"/>
<keyword evidence="7" id="KW-0472">Membrane</keyword>
<dbReference type="GeneID" id="27691525"/>
<evidence type="ECO:0000256" key="7">
    <source>
        <dbReference type="SAM" id="Phobius"/>
    </source>
</evidence>
<dbReference type="Proteomes" id="UP000053201">
    <property type="component" value="Unassembled WGS sequence"/>
</dbReference>
<keyword evidence="5" id="KW-0539">Nucleus</keyword>
<dbReference type="PANTHER" id="PTHR47338:SF5">
    <property type="entry name" value="ZN(II)2CYS6 TRANSCRIPTION FACTOR (EUROFUNG)"/>
    <property type="match status" value="1"/>
</dbReference>
<dbReference type="InParanoid" id="A0A0L0H4S3"/>
<gene>
    <name evidence="9" type="ORF">SPPG_08356</name>
</gene>